<dbReference type="Pfam" id="PF25372">
    <property type="entry name" value="DUF7885"/>
    <property type="match status" value="2"/>
</dbReference>
<feature type="compositionally biased region" description="Polar residues" evidence="1">
    <location>
        <begin position="423"/>
        <end position="432"/>
    </location>
</feature>
<feature type="compositionally biased region" description="Low complexity" evidence="1">
    <location>
        <begin position="7"/>
        <end position="20"/>
    </location>
</feature>
<dbReference type="InterPro" id="IPR057207">
    <property type="entry name" value="FBXL15_LRR"/>
</dbReference>
<name>A0A317XYK8_9BASI</name>
<keyword evidence="5" id="KW-1185">Reference proteome</keyword>
<feature type="domain" description="F-box/LRR-repeat protein 15-like leucin rich repeat" evidence="3">
    <location>
        <begin position="233"/>
        <end position="314"/>
    </location>
</feature>
<dbReference type="OrthoDB" id="10257471at2759"/>
<feature type="region of interest" description="Disordered" evidence="1">
    <location>
        <begin position="755"/>
        <end position="782"/>
    </location>
</feature>
<dbReference type="PANTHER" id="PTHR13318">
    <property type="entry name" value="PARTNER OF PAIRED, ISOFORM B-RELATED"/>
    <property type="match status" value="1"/>
</dbReference>
<feature type="domain" description="F-box/LRR-repeat protein 15-like leucin rich repeat" evidence="3">
    <location>
        <begin position="496"/>
        <end position="632"/>
    </location>
</feature>
<evidence type="ECO:0000313" key="4">
    <source>
        <dbReference type="EMBL" id="PWZ03354.1"/>
    </source>
</evidence>
<protein>
    <submittedName>
        <fullName evidence="4">RNI-like protein</fullName>
    </submittedName>
</protein>
<dbReference type="GO" id="GO:0019005">
    <property type="term" value="C:SCF ubiquitin ligase complex"/>
    <property type="evidence" value="ECO:0007669"/>
    <property type="project" value="TreeGrafter"/>
</dbReference>
<dbReference type="Proteomes" id="UP000246740">
    <property type="component" value="Unassembled WGS sequence"/>
</dbReference>
<dbReference type="Pfam" id="PF12937">
    <property type="entry name" value="F-box-like"/>
    <property type="match status" value="1"/>
</dbReference>
<feature type="region of interest" description="Disordered" evidence="1">
    <location>
        <begin position="1"/>
        <end position="86"/>
    </location>
</feature>
<accession>A0A317XYK8</accession>
<feature type="domain" description="F-box" evidence="2">
    <location>
        <begin position="146"/>
        <end position="191"/>
    </location>
</feature>
<dbReference type="GO" id="GO:0031146">
    <property type="term" value="P:SCF-dependent proteasomal ubiquitin-dependent protein catabolic process"/>
    <property type="evidence" value="ECO:0007669"/>
    <property type="project" value="TreeGrafter"/>
</dbReference>
<sequence length="782" mass="85692">MSNTVASSPRGSNSPSPSLPDNQYSTRPTPAVADAGPSSRRMLVDAEMEDRSASPADFASTSRMSAPRPPPSPSSTSQSDDGGGQDFADLASVEEIESRNGKSGNRSELDSIHDLSTARLSRRGTLIPASPTSSNGTWILQNNTASNLPHEILLHIFKYVVLFPPNLLACLQVCKSWCLCGVELLWHRPTLYKISSLFKLIAVIRKPDQLFPYASFVRRLNFSVLANQLEDQLFLMMAACTRLERLTLAGCSHISDSTLVKVFQETKQLVAIDLTDLGNLTDETLLTLAANGPRIQGINLSGCKKITSKGVVELAKSCRLLRRVKLCGCENIDDEALIALTQHCPALLEVDLINCPKVSDLSVREIWTKSFQMRELRLAQCGELTDNAFPSARGTTGVTMLGTAQTSTSRSAFGSAFASDSAPTSRGTSPGPNQGLEGIGDGSLTRTMTAPIMSMPLEAPQSRLFDHLRILDLTNCNSISDDTVEGIVANVPRLKNLLLTKCTRLTDESLYSISKLGKNLHYLHLGHVSNITDRAVTHLARSCTRLRYIDVACCPNLTDLSVTEIAHNMPKLRRIGLVKVINLTDQAIYGLVDRYTSLERIHLSYCENVSVPAIFCVLQRLTRLTHLSLTGVPAFRRPELQVMCRPPPKDFNDHQRQAFCVYSGKGVNDLRKYLQGVYADEQLAAHFGQLEPRVRDAFAGLTTDAAGGPGMPPRGPQFVPHPQTQAHMGAGNVAPHRLQLSAADQMYFEQQRQIQRLTNARRAAEDARRLINSTGPEAQNRQ</sequence>
<dbReference type="Gene3D" id="3.80.10.10">
    <property type="entry name" value="Ribonuclease Inhibitor"/>
    <property type="match status" value="2"/>
</dbReference>
<dbReference type="InterPro" id="IPR032675">
    <property type="entry name" value="LRR_dom_sf"/>
</dbReference>
<gene>
    <name evidence="4" type="ORF">BCV70DRAFT_140800</name>
</gene>
<dbReference type="InterPro" id="IPR036047">
    <property type="entry name" value="F-box-like_dom_sf"/>
</dbReference>
<dbReference type="InParanoid" id="A0A317XYK8"/>
<dbReference type="STRING" id="1882483.A0A317XYK8"/>
<dbReference type="InterPro" id="IPR006553">
    <property type="entry name" value="Leu-rich_rpt_Cys-con_subtyp"/>
</dbReference>
<dbReference type="SUPFAM" id="SSF81383">
    <property type="entry name" value="F-box domain"/>
    <property type="match status" value="1"/>
</dbReference>
<evidence type="ECO:0000256" key="1">
    <source>
        <dbReference type="SAM" id="MobiDB-lite"/>
    </source>
</evidence>
<dbReference type="InterPro" id="IPR001810">
    <property type="entry name" value="F-box_dom"/>
</dbReference>
<feature type="non-terminal residue" evidence="4">
    <location>
        <position position="782"/>
    </location>
</feature>
<dbReference type="EMBL" id="KZ819188">
    <property type="protein sequence ID" value="PWZ03354.1"/>
    <property type="molecule type" value="Genomic_DNA"/>
</dbReference>
<evidence type="ECO:0000259" key="3">
    <source>
        <dbReference type="Pfam" id="PF25372"/>
    </source>
</evidence>
<evidence type="ECO:0000259" key="2">
    <source>
        <dbReference type="Pfam" id="PF12937"/>
    </source>
</evidence>
<dbReference type="AlphaFoldDB" id="A0A317XYK8"/>
<feature type="region of interest" description="Disordered" evidence="1">
    <location>
        <begin position="415"/>
        <end position="442"/>
    </location>
</feature>
<proteinExistence type="predicted"/>
<dbReference type="FunFam" id="3.80.10.10:FF:000630">
    <property type="entry name" value="Unplaced genomic scaffold supercont2.23, whole genome shotgun sequence"/>
    <property type="match status" value="1"/>
</dbReference>
<organism evidence="4 5">
    <name type="scientific">Testicularia cyperi</name>
    <dbReference type="NCBI Taxonomy" id="1882483"/>
    <lineage>
        <taxon>Eukaryota</taxon>
        <taxon>Fungi</taxon>
        <taxon>Dikarya</taxon>
        <taxon>Basidiomycota</taxon>
        <taxon>Ustilaginomycotina</taxon>
        <taxon>Ustilaginomycetes</taxon>
        <taxon>Ustilaginales</taxon>
        <taxon>Anthracoideaceae</taxon>
        <taxon>Testicularia</taxon>
    </lineage>
</organism>
<dbReference type="SMART" id="SM00367">
    <property type="entry name" value="LRR_CC"/>
    <property type="match status" value="11"/>
</dbReference>
<dbReference type="SUPFAM" id="SSF52047">
    <property type="entry name" value="RNI-like"/>
    <property type="match status" value="2"/>
</dbReference>
<evidence type="ECO:0000313" key="5">
    <source>
        <dbReference type="Proteomes" id="UP000246740"/>
    </source>
</evidence>
<reference evidence="4 5" key="1">
    <citation type="journal article" date="2018" name="Mol. Biol. Evol.">
        <title>Broad Genomic Sampling Reveals a Smut Pathogenic Ancestry of the Fungal Clade Ustilaginomycotina.</title>
        <authorList>
            <person name="Kijpornyongpan T."/>
            <person name="Mondo S.J."/>
            <person name="Barry K."/>
            <person name="Sandor L."/>
            <person name="Lee J."/>
            <person name="Lipzen A."/>
            <person name="Pangilinan J."/>
            <person name="LaButti K."/>
            <person name="Hainaut M."/>
            <person name="Henrissat B."/>
            <person name="Grigoriev I.V."/>
            <person name="Spatafora J.W."/>
            <person name="Aime M.C."/>
        </authorList>
    </citation>
    <scope>NUCLEOTIDE SEQUENCE [LARGE SCALE GENOMIC DNA]</scope>
    <source>
        <strain evidence="4 5">MCA 3645</strain>
    </source>
</reference>
<feature type="compositionally biased region" description="Polar residues" evidence="1">
    <location>
        <begin position="771"/>
        <end position="782"/>
    </location>
</feature>